<proteinExistence type="inferred from homology"/>
<reference evidence="9" key="1">
    <citation type="submission" date="2019-10" db="EMBL/GenBank/DDBJ databases">
        <title>Nonomuraea sp. nov., isolated from Phyllanthus amarus.</title>
        <authorList>
            <person name="Klykleung N."/>
            <person name="Tanasupawat S."/>
        </authorList>
    </citation>
    <scope>NUCLEOTIDE SEQUENCE [LARGE SCALE GENOMIC DNA]</scope>
    <source>
        <strain evidence="9">3MP-10</strain>
    </source>
</reference>
<dbReference type="SUPFAM" id="SSF53383">
    <property type="entry name" value="PLP-dependent transferases"/>
    <property type="match status" value="1"/>
</dbReference>
<comment type="caution">
    <text evidence="9">The sequence shown here is derived from an EMBL/GenBank/DDBJ whole genome shotgun (WGS) entry which is preliminary data.</text>
</comment>
<keyword evidence="9" id="KW-0808">Transferase</keyword>
<dbReference type="GO" id="GO:0030170">
    <property type="term" value="F:pyridoxal phosphate binding"/>
    <property type="evidence" value="ECO:0007669"/>
    <property type="project" value="InterPro"/>
</dbReference>
<dbReference type="PANTHER" id="PTHR45677:SF8">
    <property type="entry name" value="CYSTEINE SULFINIC ACID DECARBOXYLASE"/>
    <property type="match status" value="1"/>
</dbReference>
<comment type="similarity">
    <text evidence="2 7">Belongs to the group II decarboxylase family.</text>
</comment>
<dbReference type="Gene3D" id="3.90.1150.10">
    <property type="entry name" value="Aspartate Aminotransferase, domain 1"/>
    <property type="match status" value="1"/>
</dbReference>
<evidence type="ECO:0000256" key="6">
    <source>
        <dbReference type="PIRSR" id="PIRSR602129-50"/>
    </source>
</evidence>
<dbReference type="AlphaFoldDB" id="A0A5N6AIS7"/>
<dbReference type="RefSeq" id="WP_139666524.1">
    <property type="nucleotide sequence ID" value="NZ_VDLY02000003.1"/>
</dbReference>
<dbReference type="InterPro" id="IPR002129">
    <property type="entry name" value="PyrdxlP-dep_de-COase"/>
</dbReference>
<dbReference type="GO" id="GO:0005737">
    <property type="term" value="C:cytoplasm"/>
    <property type="evidence" value="ECO:0007669"/>
    <property type="project" value="TreeGrafter"/>
</dbReference>
<dbReference type="InterPro" id="IPR015422">
    <property type="entry name" value="PyrdxlP-dep_Trfase_small"/>
</dbReference>
<protein>
    <submittedName>
        <fullName evidence="9">Aspartate aminotransferase family protein</fullName>
    </submittedName>
</protein>
<dbReference type="GO" id="GO:0008483">
    <property type="term" value="F:transaminase activity"/>
    <property type="evidence" value="ECO:0007669"/>
    <property type="project" value="UniProtKB-KW"/>
</dbReference>
<dbReference type="InterPro" id="IPR015424">
    <property type="entry name" value="PyrdxlP-dep_Trfase"/>
</dbReference>
<evidence type="ECO:0000256" key="8">
    <source>
        <dbReference type="SAM" id="MobiDB-lite"/>
    </source>
</evidence>
<evidence type="ECO:0000313" key="9">
    <source>
        <dbReference type="EMBL" id="KAB8168747.1"/>
    </source>
</evidence>
<dbReference type="GO" id="GO:0004058">
    <property type="term" value="F:aromatic-L-amino-acid decarboxylase activity"/>
    <property type="evidence" value="ECO:0007669"/>
    <property type="project" value="UniProtKB-ARBA"/>
</dbReference>
<dbReference type="GO" id="GO:0019752">
    <property type="term" value="P:carboxylic acid metabolic process"/>
    <property type="evidence" value="ECO:0007669"/>
    <property type="project" value="InterPro"/>
</dbReference>
<evidence type="ECO:0000256" key="7">
    <source>
        <dbReference type="RuleBase" id="RU000382"/>
    </source>
</evidence>
<name>A0A5N6AIS7_9ACTN</name>
<keyword evidence="10" id="KW-1185">Reference proteome</keyword>
<keyword evidence="4 6" id="KW-0663">Pyridoxal phosphate</keyword>
<evidence type="ECO:0000256" key="1">
    <source>
        <dbReference type="ARBA" id="ARBA00001933"/>
    </source>
</evidence>
<dbReference type="OrthoDB" id="3335676at2"/>
<dbReference type="PANTHER" id="PTHR45677">
    <property type="entry name" value="GLUTAMATE DECARBOXYLASE-RELATED"/>
    <property type="match status" value="1"/>
</dbReference>
<dbReference type="InterPro" id="IPR015421">
    <property type="entry name" value="PyrdxlP-dep_Trfase_major"/>
</dbReference>
<dbReference type="Pfam" id="PF00282">
    <property type="entry name" value="Pyridoxal_deC"/>
    <property type="match status" value="1"/>
</dbReference>
<gene>
    <name evidence="9" type="ORF">FH607_005840</name>
</gene>
<evidence type="ECO:0000256" key="3">
    <source>
        <dbReference type="ARBA" id="ARBA00022793"/>
    </source>
</evidence>
<organism evidence="9 10">
    <name type="scientific">Streptomyces mimosae</name>
    <dbReference type="NCBI Taxonomy" id="2586635"/>
    <lineage>
        <taxon>Bacteria</taxon>
        <taxon>Bacillati</taxon>
        <taxon>Actinomycetota</taxon>
        <taxon>Actinomycetes</taxon>
        <taxon>Kitasatosporales</taxon>
        <taxon>Streptomycetaceae</taxon>
        <taxon>Streptomyces</taxon>
    </lineage>
</organism>
<comment type="cofactor">
    <cofactor evidence="1 6 7">
        <name>pyridoxal 5'-phosphate</name>
        <dbReference type="ChEBI" id="CHEBI:597326"/>
    </cofactor>
</comment>
<dbReference type="EMBL" id="VDLY02000003">
    <property type="protein sequence ID" value="KAB8168747.1"/>
    <property type="molecule type" value="Genomic_DNA"/>
</dbReference>
<accession>A0A5N6AIS7</accession>
<keyword evidence="5 7" id="KW-0456">Lyase</keyword>
<sequence>MPAPIPLDSTLLAGGCSGAASLRPLLETVLTALADGAAERCGPLPAGGPAAPAATIDGTILPEHGTGAHEALGALVHALARGAADPADPHCVAHLHCPPLAVAAAADLAASALNPSLDSWDQAPAASALEGRVTAELAALVHPSGPSPDALVTTGGTESNLLGVLLARERHPAAPRVICGANAHHSTRRATWLLGLPAPLTLPTPRGVLDPAAVRAALDRLPPGAHALLVATAGTTDSGAIDPLPALADLVADERRRRPASLHVDAAYGGPLLFSARHRHLLAGVERADTVTLDLHKLGWQPIAAGLLTVPDRAALIPLAHRADYLNADDDTEAGLPDLLGRSLRTTRRADVLKVAVTLRALGRAGLAALVDDVLAAARLLAQLIAEEPGLTLHAPPAISTVLFRPTGVDDERVAAVRRRLLADGSTVLGRAWAPDASGRRTLWLKATLLNPRTQESDLAALLKLVLERAADPARPRPSDPGPRSADRGGTPLAPLPHPLPSQRKPPDDRR</sequence>
<dbReference type="Proteomes" id="UP000314251">
    <property type="component" value="Unassembled WGS sequence"/>
</dbReference>
<evidence type="ECO:0000313" key="10">
    <source>
        <dbReference type="Proteomes" id="UP000314251"/>
    </source>
</evidence>
<evidence type="ECO:0000256" key="2">
    <source>
        <dbReference type="ARBA" id="ARBA00009533"/>
    </source>
</evidence>
<dbReference type="Gene3D" id="3.40.640.10">
    <property type="entry name" value="Type I PLP-dependent aspartate aminotransferase-like (Major domain)"/>
    <property type="match status" value="1"/>
</dbReference>
<keyword evidence="9" id="KW-0032">Aminotransferase</keyword>
<keyword evidence="3" id="KW-0210">Decarboxylase</keyword>
<feature type="modified residue" description="N6-(pyridoxal phosphate)lysine" evidence="6">
    <location>
        <position position="297"/>
    </location>
</feature>
<evidence type="ECO:0000256" key="4">
    <source>
        <dbReference type="ARBA" id="ARBA00022898"/>
    </source>
</evidence>
<feature type="region of interest" description="Disordered" evidence="8">
    <location>
        <begin position="470"/>
        <end position="511"/>
    </location>
</feature>
<dbReference type="Gene3D" id="3.90.1150.170">
    <property type="match status" value="1"/>
</dbReference>
<evidence type="ECO:0000256" key="5">
    <source>
        <dbReference type="ARBA" id="ARBA00023239"/>
    </source>
</evidence>